<feature type="transmembrane region" description="Helical" evidence="1">
    <location>
        <begin position="153"/>
        <end position="173"/>
    </location>
</feature>
<dbReference type="eggNOG" id="ENOG5032W62">
    <property type="taxonomic scope" value="Bacteria"/>
</dbReference>
<name>A0A023BVZ5_9FLAO</name>
<dbReference type="Proteomes" id="UP000023541">
    <property type="component" value="Unassembled WGS sequence"/>
</dbReference>
<gene>
    <name evidence="3" type="ORF">ATO12_14560</name>
</gene>
<dbReference type="EMBL" id="AQRA01000004">
    <property type="protein sequence ID" value="EZH74094.1"/>
    <property type="molecule type" value="Genomic_DNA"/>
</dbReference>
<feature type="domain" description="CAAX prenyl protease 2/Lysostaphin resistance protein A-like" evidence="2">
    <location>
        <begin position="125"/>
        <end position="220"/>
    </location>
</feature>
<feature type="transmembrane region" description="Helical" evidence="1">
    <location>
        <begin position="185"/>
        <end position="202"/>
    </location>
</feature>
<keyword evidence="1" id="KW-0812">Transmembrane</keyword>
<keyword evidence="4" id="KW-1185">Reference proteome</keyword>
<keyword evidence="1" id="KW-1133">Transmembrane helix</keyword>
<dbReference type="STRING" id="1317122.ATO12_14560"/>
<dbReference type="RefSeq" id="WP_034241609.1">
    <property type="nucleotide sequence ID" value="NZ_AQRA01000004.1"/>
</dbReference>
<dbReference type="AlphaFoldDB" id="A0A023BVZ5"/>
<comment type="caution">
    <text evidence="3">The sequence shown here is derived from an EMBL/GenBank/DDBJ whole genome shotgun (WGS) entry which is preliminary data.</text>
</comment>
<dbReference type="PANTHER" id="PTHR36435:SF1">
    <property type="entry name" value="CAAX AMINO TERMINAL PROTEASE FAMILY PROTEIN"/>
    <property type="match status" value="1"/>
</dbReference>
<evidence type="ECO:0000313" key="4">
    <source>
        <dbReference type="Proteomes" id="UP000023541"/>
    </source>
</evidence>
<reference evidence="3 4" key="1">
    <citation type="submission" date="2014-04" db="EMBL/GenBank/DDBJ databases">
        <title>Aquimarina sp. 22II-S11-z7 Genome Sequencing.</title>
        <authorList>
            <person name="Lai Q."/>
        </authorList>
    </citation>
    <scope>NUCLEOTIDE SEQUENCE [LARGE SCALE GENOMIC DNA]</scope>
    <source>
        <strain evidence="3 4">22II-S11-z7</strain>
    </source>
</reference>
<organism evidence="3 4">
    <name type="scientific">Aquimarina atlantica</name>
    <dbReference type="NCBI Taxonomy" id="1317122"/>
    <lineage>
        <taxon>Bacteria</taxon>
        <taxon>Pseudomonadati</taxon>
        <taxon>Bacteroidota</taxon>
        <taxon>Flavobacteriia</taxon>
        <taxon>Flavobacteriales</taxon>
        <taxon>Flavobacteriaceae</taxon>
        <taxon>Aquimarina</taxon>
    </lineage>
</organism>
<dbReference type="GO" id="GO:0004175">
    <property type="term" value="F:endopeptidase activity"/>
    <property type="evidence" value="ECO:0007669"/>
    <property type="project" value="UniProtKB-ARBA"/>
</dbReference>
<evidence type="ECO:0000259" key="2">
    <source>
        <dbReference type="Pfam" id="PF02517"/>
    </source>
</evidence>
<protein>
    <recommendedName>
        <fullName evidence="2">CAAX prenyl protease 2/Lysostaphin resistance protein A-like domain-containing protein</fullName>
    </recommendedName>
</protein>
<dbReference type="InterPro" id="IPR003675">
    <property type="entry name" value="Rce1/LyrA-like_dom"/>
</dbReference>
<feature type="transmembrane region" description="Helical" evidence="1">
    <location>
        <begin position="43"/>
        <end position="63"/>
    </location>
</feature>
<evidence type="ECO:0000256" key="1">
    <source>
        <dbReference type="SAM" id="Phobius"/>
    </source>
</evidence>
<sequence length="225" mass="26620">MNNELISTLKAFFATLLYIVGLELIGSWLYIAEVIEFENYHDYYFLIQGVLQLIVILIFIYFIKNRTFKNLIKKTHRKWYLIAFILGISFVFMQTPLKWMYNLLFGTEYQIAYRFDGLSKFRNINFISFILFIPIGEELFFREYIQNNLQKKTTELIAILLTSFLFALIHSPYKNLILESAKQDWHLFYLTIFGGIISGILYSKSKSTGPSIVFHVFWNLTAMIV</sequence>
<proteinExistence type="predicted"/>
<accession>A0A023BVZ5</accession>
<feature type="transmembrane region" description="Helical" evidence="1">
    <location>
        <begin position="79"/>
        <end position="101"/>
    </location>
</feature>
<dbReference type="PANTHER" id="PTHR36435">
    <property type="entry name" value="SLR1288 PROTEIN"/>
    <property type="match status" value="1"/>
</dbReference>
<dbReference type="GO" id="GO:0080120">
    <property type="term" value="P:CAAX-box protein maturation"/>
    <property type="evidence" value="ECO:0007669"/>
    <property type="project" value="UniProtKB-ARBA"/>
</dbReference>
<feature type="transmembrane region" description="Helical" evidence="1">
    <location>
        <begin position="121"/>
        <end position="141"/>
    </location>
</feature>
<dbReference type="OrthoDB" id="158986at2"/>
<dbReference type="Pfam" id="PF02517">
    <property type="entry name" value="Rce1-like"/>
    <property type="match status" value="1"/>
</dbReference>
<dbReference type="InterPro" id="IPR052710">
    <property type="entry name" value="CAAX_protease"/>
</dbReference>
<feature type="transmembrane region" description="Helical" evidence="1">
    <location>
        <begin position="12"/>
        <end position="31"/>
    </location>
</feature>
<keyword evidence="1" id="KW-0472">Membrane</keyword>
<evidence type="ECO:0000313" key="3">
    <source>
        <dbReference type="EMBL" id="EZH74094.1"/>
    </source>
</evidence>